<dbReference type="EMBL" id="CAJNOO010001207">
    <property type="protein sequence ID" value="CAF1114794.1"/>
    <property type="molecule type" value="Genomic_DNA"/>
</dbReference>
<name>A0A814Q5F5_9BILA</name>
<proteinExistence type="predicted"/>
<feature type="compositionally biased region" description="Basic and acidic residues" evidence="1">
    <location>
        <begin position="56"/>
        <end position="68"/>
    </location>
</feature>
<gene>
    <name evidence="2" type="ORF">RFH988_LOCUS20031</name>
</gene>
<evidence type="ECO:0000256" key="1">
    <source>
        <dbReference type="SAM" id="MobiDB-lite"/>
    </source>
</evidence>
<organism evidence="2 3">
    <name type="scientific">Rotaria sordida</name>
    <dbReference type="NCBI Taxonomy" id="392033"/>
    <lineage>
        <taxon>Eukaryota</taxon>
        <taxon>Metazoa</taxon>
        <taxon>Spiralia</taxon>
        <taxon>Gnathifera</taxon>
        <taxon>Rotifera</taxon>
        <taxon>Eurotatoria</taxon>
        <taxon>Bdelloidea</taxon>
        <taxon>Philodinida</taxon>
        <taxon>Philodinidae</taxon>
        <taxon>Rotaria</taxon>
    </lineage>
</organism>
<dbReference type="Proteomes" id="UP000663882">
    <property type="component" value="Unassembled WGS sequence"/>
</dbReference>
<accession>A0A814Q5F5</accession>
<comment type="caution">
    <text evidence="2">The sequence shown here is derived from an EMBL/GenBank/DDBJ whole genome shotgun (WGS) entry which is preliminary data.</text>
</comment>
<sequence>MKFSRISPTNQTPVNQLNESNRQSVNNVNYQSPSILNLSRVSSTPYQPRVTRIRRTSRERSLKHETAKVKKFQQTDSEDLIALNSSSSSFNIFMNKWSCSIDRNELSCQRCLPSCELQKTVKRIFFCDIV</sequence>
<feature type="region of interest" description="Disordered" evidence="1">
    <location>
        <begin position="1"/>
        <end position="26"/>
    </location>
</feature>
<dbReference type="OrthoDB" id="10039993at2759"/>
<evidence type="ECO:0000313" key="3">
    <source>
        <dbReference type="Proteomes" id="UP000663882"/>
    </source>
</evidence>
<dbReference type="AlphaFoldDB" id="A0A814Q5F5"/>
<protein>
    <submittedName>
        <fullName evidence="2">Uncharacterized protein</fullName>
    </submittedName>
</protein>
<feature type="region of interest" description="Disordered" evidence="1">
    <location>
        <begin position="47"/>
        <end position="69"/>
    </location>
</feature>
<reference evidence="2" key="1">
    <citation type="submission" date="2021-02" db="EMBL/GenBank/DDBJ databases">
        <authorList>
            <person name="Nowell W R."/>
        </authorList>
    </citation>
    <scope>NUCLEOTIDE SEQUENCE</scope>
</reference>
<evidence type="ECO:0000313" key="2">
    <source>
        <dbReference type="EMBL" id="CAF1114794.1"/>
    </source>
</evidence>